<sequence length="270" mass="30876">MSLDRLPDELLQEIDSSLPFEDSLNLQIAYSRSAHLSVLSFYDSIQVCDDPNECFIIDSNGRKEKRRFMEQNLSVVARALPHLRHITIQVKDGSSQVPSTSLSEGETSLFKDISLFSSGGFLGRLISQLGESSANLESISLHVDVQIDSFQDQFLYTPSEDLFFALSSLTKLDCRVFIHISFCAMQFMESDGKAHEIIFKGMEDVRKRVTPIGASVQYDSDVVQKYADMTVEWKNIEYCFAFFYFNEAICEPINENEEEMEEEEEEEEEE</sequence>
<accession>A0AAV5UY49</accession>
<protein>
    <recommendedName>
        <fullName evidence="3">F-box domain-containing protein</fullName>
    </recommendedName>
</protein>
<keyword evidence="2" id="KW-1185">Reference proteome</keyword>
<comment type="caution">
    <text evidence="1">The sequence shown here is derived from an EMBL/GenBank/DDBJ whole genome shotgun (WGS) entry which is preliminary data.</text>
</comment>
<dbReference type="AlphaFoldDB" id="A0AAV5UY49"/>
<dbReference type="EMBL" id="BTSY01000001">
    <property type="protein sequence ID" value="GMT11264.1"/>
    <property type="molecule type" value="Genomic_DNA"/>
</dbReference>
<organism evidence="1 2">
    <name type="scientific">Pristionchus fissidentatus</name>
    <dbReference type="NCBI Taxonomy" id="1538716"/>
    <lineage>
        <taxon>Eukaryota</taxon>
        <taxon>Metazoa</taxon>
        <taxon>Ecdysozoa</taxon>
        <taxon>Nematoda</taxon>
        <taxon>Chromadorea</taxon>
        <taxon>Rhabditida</taxon>
        <taxon>Rhabditina</taxon>
        <taxon>Diplogasteromorpha</taxon>
        <taxon>Diplogasteroidea</taxon>
        <taxon>Neodiplogasteridae</taxon>
        <taxon>Pristionchus</taxon>
    </lineage>
</organism>
<dbReference type="Proteomes" id="UP001432322">
    <property type="component" value="Unassembled WGS sequence"/>
</dbReference>
<reference evidence="1" key="1">
    <citation type="submission" date="2023-10" db="EMBL/GenBank/DDBJ databases">
        <title>Genome assembly of Pristionchus species.</title>
        <authorList>
            <person name="Yoshida K."/>
            <person name="Sommer R.J."/>
        </authorList>
    </citation>
    <scope>NUCLEOTIDE SEQUENCE</scope>
    <source>
        <strain evidence="1">RS5133</strain>
    </source>
</reference>
<feature type="non-terminal residue" evidence="1">
    <location>
        <position position="270"/>
    </location>
</feature>
<name>A0AAV5UY49_9BILA</name>
<evidence type="ECO:0000313" key="1">
    <source>
        <dbReference type="EMBL" id="GMT11264.1"/>
    </source>
</evidence>
<gene>
    <name evidence="1" type="ORF">PFISCL1PPCAC_2561</name>
</gene>
<evidence type="ECO:0008006" key="3">
    <source>
        <dbReference type="Google" id="ProtNLM"/>
    </source>
</evidence>
<proteinExistence type="predicted"/>
<evidence type="ECO:0000313" key="2">
    <source>
        <dbReference type="Proteomes" id="UP001432322"/>
    </source>
</evidence>